<dbReference type="EMBL" id="JAACJJ010000058">
    <property type="protein sequence ID" value="KAF5310205.1"/>
    <property type="molecule type" value="Genomic_DNA"/>
</dbReference>
<dbReference type="OrthoDB" id="10027013at2759"/>
<evidence type="ECO:0000256" key="2">
    <source>
        <dbReference type="ARBA" id="ARBA00022603"/>
    </source>
</evidence>
<evidence type="ECO:0000256" key="3">
    <source>
        <dbReference type="ARBA" id="ARBA00022679"/>
    </source>
</evidence>
<sequence>MATFAKSTFNAASYAASRPTYPVELFEYIFDYHKRGPAPRWERAVDIGCGTGQATMQLAPQFKECIGVDPSAGMLEKARASFKASQVNSTTGQSVMDFRVGGGEDLRGAIPEKESVDLVVAAQAAHWFDWSKTWPEVSRVLSPGGTAAFWIYAEFRLTDFPSATLIIEDYMRPLGPGCDPAKSIGPHFERPGRTILERHLVDVPEPLPETGLQALDRVYFCGDDDIPPFVDAASARTKGHIQPILMNKTMRWRDLLGYFHTFSGLHTYHERYPADLESPPDTRFAELDGATKDTGSDEPSIEGGDIAIRFWKDLRQAALDATSGKARVGPEDSVQVHWPVALLLTRKSAIPSA</sequence>
<keyword evidence="6" id="KW-1185">Reference proteome</keyword>
<dbReference type="InterPro" id="IPR051052">
    <property type="entry name" value="Diverse_substrate_MTase"/>
</dbReference>
<dbReference type="GO" id="GO:0032259">
    <property type="term" value="P:methylation"/>
    <property type="evidence" value="ECO:0007669"/>
    <property type="project" value="UniProtKB-KW"/>
</dbReference>
<accession>A0A8H5ASF8</accession>
<dbReference type="Gene3D" id="3.40.50.150">
    <property type="entry name" value="Vaccinia Virus protein VP39"/>
    <property type="match status" value="1"/>
</dbReference>
<keyword evidence="3" id="KW-0808">Transferase</keyword>
<name>A0A8H5ASF8_9AGAR</name>
<proteinExistence type="inferred from homology"/>
<dbReference type="AlphaFoldDB" id="A0A8H5ASF8"/>
<dbReference type="PANTHER" id="PTHR44942">
    <property type="entry name" value="METHYLTRANSF_11 DOMAIN-CONTAINING PROTEIN"/>
    <property type="match status" value="1"/>
</dbReference>
<dbReference type="InterPro" id="IPR029063">
    <property type="entry name" value="SAM-dependent_MTases_sf"/>
</dbReference>
<comment type="similarity">
    <text evidence="1">Belongs to the methyltransferase superfamily.</text>
</comment>
<dbReference type="SUPFAM" id="SSF53335">
    <property type="entry name" value="S-adenosyl-L-methionine-dependent methyltransferases"/>
    <property type="match status" value="1"/>
</dbReference>
<evidence type="ECO:0000313" key="6">
    <source>
        <dbReference type="Proteomes" id="UP000567179"/>
    </source>
</evidence>
<dbReference type="Pfam" id="PF08241">
    <property type="entry name" value="Methyltransf_11"/>
    <property type="match status" value="1"/>
</dbReference>
<dbReference type="InterPro" id="IPR013216">
    <property type="entry name" value="Methyltransf_11"/>
</dbReference>
<evidence type="ECO:0000313" key="5">
    <source>
        <dbReference type="EMBL" id="KAF5310205.1"/>
    </source>
</evidence>
<keyword evidence="2" id="KW-0489">Methyltransferase</keyword>
<reference evidence="5 6" key="1">
    <citation type="journal article" date="2020" name="ISME J.">
        <title>Uncovering the hidden diversity of litter-decomposition mechanisms in mushroom-forming fungi.</title>
        <authorList>
            <person name="Floudas D."/>
            <person name="Bentzer J."/>
            <person name="Ahren D."/>
            <person name="Johansson T."/>
            <person name="Persson P."/>
            <person name="Tunlid A."/>
        </authorList>
    </citation>
    <scope>NUCLEOTIDE SEQUENCE [LARGE SCALE GENOMIC DNA]</scope>
    <source>
        <strain evidence="5 6">CBS 101986</strain>
    </source>
</reference>
<evidence type="ECO:0000259" key="4">
    <source>
        <dbReference type="Pfam" id="PF08241"/>
    </source>
</evidence>
<evidence type="ECO:0000256" key="1">
    <source>
        <dbReference type="ARBA" id="ARBA00008361"/>
    </source>
</evidence>
<dbReference type="CDD" id="cd02440">
    <property type="entry name" value="AdoMet_MTases"/>
    <property type="match status" value="1"/>
</dbReference>
<organism evidence="5 6">
    <name type="scientific">Psilocybe cf. subviscida</name>
    <dbReference type="NCBI Taxonomy" id="2480587"/>
    <lineage>
        <taxon>Eukaryota</taxon>
        <taxon>Fungi</taxon>
        <taxon>Dikarya</taxon>
        <taxon>Basidiomycota</taxon>
        <taxon>Agaricomycotina</taxon>
        <taxon>Agaricomycetes</taxon>
        <taxon>Agaricomycetidae</taxon>
        <taxon>Agaricales</taxon>
        <taxon>Agaricineae</taxon>
        <taxon>Strophariaceae</taxon>
        <taxon>Psilocybe</taxon>
    </lineage>
</organism>
<dbReference type="PANTHER" id="PTHR44942:SF4">
    <property type="entry name" value="METHYLTRANSFERASE TYPE 11 DOMAIN-CONTAINING PROTEIN"/>
    <property type="match status" value="1"/>
</dbReference>
<feature type="domain" description="Methyltransferase type 11" evidence="4">
    <location>
        <begin position="45"/>
        <end position="149"/>
    </location>
</feature>
<dbReference type="Proteomes" id="UP000567179">
    <property type="component" value="Unassembled WGS sequence"/>
</dbReference>
<gene>
    <name evidence="5" type="ORF">D9619_010279</name>
</gene>
<dbReference type="GO" id="GO:0008757">
    <property type="term" value="F:S-adenosylmethionine-dependent methyltransferase activity"/>
    <property type="evidence" value="ECO:0007669"/>
    <property type="project" value="InterPro"/>
</dbReference>
<comment type="caution">
    <text evidence="5">The sequence shown here is derived from an EMBL/GenBank/DDBJ whole genome shotgun (WGS) entry which is preliminary data.</text>
</comment>
<protein>
    <recommendedName>
        <fullName evidence="4">Methyltransferase type 11 domain-containing protein</fullName>
    </recommendedName>
</protein>